<dbReference type="Proteomes" id="UP001519460">
    <property type="component" value="Unassembled WGS sequence"/>
</dbReference>
<feature type="non-terminal residue" evidence="1">
    <location>
        <position position="71"/>
    </location>
</feature>
<gene>
    <name evidence="1" type="ORF">BaRGS_00016854</name>
</gene>
<reference evidence="1 2" key="1">
    <citation type="journal article" date="2023" name="Sci. Data">
        <title>Genome assembly of the Korean intertidal mud-creeper Batillaria attramentaria.</title>
        <authorList>
            <person name="Patra A.K."/>
            <person name="Ho P.T."/>
            <person name="Jun S."/>
            <person name="Lee S.J."/>
            <person name="Kim Y."/>
            <person name="Won Y.J."/>
        </authorList>
    </citation>
    <scope>NUCLEOTIDE SEQUENCE [LARGE SCALE GENOMIC DNA]</scope>
    <source>
        <strain evidence="1">Wonlab-2016</strain>
    </source>
</reference>
<evidence type="ECO:0000313" key="1">
    <source>
        <dbReference type="EMBL" id="KAK7491835.1"/>
    </source>
</evidence>
<dbReference type="AlphaFoldDB" id="A0ABD0KXP2"/>
<accession>A0ABD0KXP2</accession>
<proteinExistence type="predicted"/>
<dbReference type="EMBL" id="JACVVK020000109">
    <property type="protein sequence ID" value="KAK7491835.1"/>
    <property type="molecule type" value="Genomic_DNA"/>
</dbReference>
<comment type="caution">
    <text evidence="1">The sequence shown here is derived from an EMBL/GenBank/DDBJ whole genome shotgun (WGS) entry which is preliminary data.</text>
</comment>
<name>A0ABD0KXP2_9CAEN</name>
<keyword evidence="2" id="KW-1185">Reference proteome</keyword>
<protein>
    <submittedName>
        <fullName evidence="1">Uncharacterized protein</fullName>
    </submittedName>
</protein>
<evidence type="ECO:0000313" key="2">
    <source>
        <dbReference type="Proteomes" id="UP001519460"/>
    </source>
</evidence>
<sequence length="71" mass="7823">MCETGTSDRQCSMETSLSAGTEVDVMSGYVDYRAGTELREVACQREHVPVTTADESYVSLSSIQVTIKKRK</sequence>
<organism evidence="1 2">
    <name type="scientific">Batillaria attramentaria</name>
    <dbReference type="NCBI Taxonomy" id="370345"/>
    <lineage>
        <taxon>Eukaryota</taxon>
        <taxon>Metazoa</taxon>
        <taxon>Spiralia</taxon>
        <taxon>Lophotrochozoa</taxon>
        <taxon>Mollusca</taxon>
        <taxon>Gastropoda</taxon>
        <taxon>Caenogastropoda</taxon>
        <taxon>Sorbeoconcha</taxon>
        <taxon>Cerithioidea</taxon>
        <taxon>Batillariidae</taxon>
        <taxon>Batillaria</taxon>
    </lineage>
</organism>